<sequence>MAVLIGDDAYHSELSQKVRSSDRLPGLFPGSLSQRIPAQGQRAITLSHVTWFLTFCDKYGHAPPRTVRAAPARPEVSYFEITLEDDGDEPADCDPLERYRELAADDDDDRDSDGIPTLEFDRRGRRELERRTWQLEEAKEQHGALDTAAGRRPPRPGGAPELQALARGPRGVQPQVGGFRVSERGPAVPAAVPPDGWGKKGLCP</sequence>
<comment type="caution">
    <text evidence="2">The sequence shown here is derived from an EMBL/GenBank/DDBJ whole genome shotgun (WGS) entry which is preliminary data.</text>
</comment>
<evidence type="ECO:0000256" key="1">
    <source>
        <dbReference type="SAM" id="MobiDB-lite"/>
    </source>
</evidence>
<gene>
    <name evidence="2" type="ORF">DL762_009432</name>
</gene>
<accession>A0ABY0GXF3</accession>
<protein>
    <submittedName>
        <fullName evidence="2">Uncharacterized protein</fullName>
    </submittedName>
</protein>
<proteinExistence type="predicted"/>
<evidence type="ECO:0000313" key="2">
    <source>
        <dbReference type="EMBL" id="RYO77164.1"/>
    </source>
</evidence>
<feature type="region of interest" description="Disordered" evidence="1">
    <location>
        <begin position="101"/>
        <end position="121"/>
    </location>
</feature>
<feature type="region of interest" description="Disordered" evidence="1">
    <location>
        <begin position="137"/>
        <end position="204"/>
    </location>
</feature>
<evidence type="ECO:0000313" key="3">
    <source>
        <dbReference type="Proteomes" id="UP000294003"/>
    </source>
</evidence>
<reference evidence="2 3" key="1">
    <citation type="submission" date="2018-06" db="EMBL/GenBank/DDBJ databases">
        <title>Complete Genomes of Monosporascus.</title>
        <authorList>
            <person name="Robinson A.J."/>
            <person name="Natvig D.O."/>
        </authorList>
    </citation>
    <scope>NUCLEOTIDE SEQUENCE [LARGE SCALE GENOMIC DNA]</scope>
    <source>
        <strain evidence="2 3">CBS 609.92</strain>
    </source>
</reference>
<name>A0ABY0GXF3_9PEZI</name>
<dbReference type="EMBL" id="QJNS01000492">
    <property type="protein sequence ID" value="RYO77164.1"/>
    <property type="molecule type" value="Genomic_DNA"/>
</dbReference>
<dbReference type="Proteomes" id="UP000294003">
    <property type="component" value="Unassembled WGS sequence"/>
</dbReference>
<keyword evidence="3" id="KW-1185">Reference proteome</keyword>
<organism evidence="2 3">
    <name type="scientific">Monosporascus cannonballus</name>
    <dbReference type="NCBI Taxonomy" id="155416"/>
    <lineage>
        <taxon>Eukaryota</taxon>
        <taxon>Fungi</taxon>
        <taxon>Dikarya</taxon>
        <taxon>Ascomycota</taxon>
        <taxon>Pezizomycotina</taxon>
        <taxon>Sordariomycetes</taxon>
        <taxon>Xylariomycetidae</taxon>
        <taxon>Xylariales</taxon>
        <taxon>Xylariales incertae sedis</taxon>
        <taxon>Monosporascus</taxon>
    </lineage>
</organism>